<organism evidence="4 5">
    <name type="scientific">Silvibacterium dinghuense</name>
    <dbReference type="NCBI Taxonomy" id="1560006"/>
    <lineage>
        <taxon>Bacteria</taxon>
        <taxon>Pseudomonadati</taxon>
        <taxon>Acidobacteriota</taxon>
        <taxon>Terriglobia</taxon>
        <taxon>Terriglobales</taxon>
        <taxon>Acidobacteriaceae</taxon>
        <taxon>Silvibacterium</taxon>
    </lineage>
</organism>
<evidence type="ECO:0000259" key="3">
    <source>
        <dbReference type="PROSITE" id="PS50977"/>
    </source>
</evidence>
<dbReference type="InterPro" id="IPR009057">
    <property type="entry name" value="Homeodomain-like_sf"/>
</dbReference>
<keyword evidence="5" id="KW-1185">Reference proteome</keyword>
<dbReference type="Proteomes" id="UP000290253">
    <property type="component" value="Unassembled WGS sequence"/>
</dbReference>
<evidence type="ECO:0000256" key="2">
    <source>
        <dbReference type="PROSITE-ProRule" id="PRU00335"/>
    </source>
</evidence>
<sequence length="181" mass="19604">MLDAAAALFADADSPQAVTMDAIAAKAGTGKGTLFRAFGNREGLLRELWARKLAALRSGVEKGDPPLGPGALPQERAVAFLDALLLFKLKNRHLIRALEFGPGLLQSEHYRWMHGLLQHFIERAARAITEDDAGYAAHVLLAAIHIDLVEDMMAGGLSPASIRQAQAAHVRALISNARRRR</sequence>
<dbReference type="InterPro" id="IPR050109">
    <property type="entry name" value="HTH-type_TetR-like_transc_reg"/>
</dbReference>
<feature type="domain" description="HTH tetR-type" evidence="3">
    <location>
        <begin position="1"/>
        <end position="56"/>
    </location>
</feature>
<dbReference type="PANTHER" id="PTHR30055:SF209">
    <property type="entry name" value="POSSIBLE TRANSCRIPTIONAL REGULATORY PROTEIN (PROBABLY TETR-FAMILY)"/>
    <property type="match status" value="1"/>
</dbReference>
<feature type="DNA-binding region" description="H-T-H motif" evidence="2">
    <location>
        <begin position="19"/>
        <end position="38"/>
    </location>
</feature>
<evidence type="ECO:0000256" key="1">
    <source>
        <dbReference type="ARBA" id="ARBA00023125"/>
    </source>
</evidence>
<dbReference type="GO" id="GO:0003700">
    <property type="term" value="F:DNA-binding transcription factor activity"/>
    <property type="evidence" value="ECO:0007669"/>
    <property type="project" value="TreeGrafter"/>
</dbReference>
<reference evidence="4 5" key="1">
    <citation type="journal article" date="2016" name="Int. J. Syst. Evol. Microbiol.">
        <title>Acidipila dinghuensis sp. nov., an acidobacterium isolated from forest soil.</title>
        <authorList>
            <person name="Jiang Y.W."/>
            <person name="Wang J."/>
            <person name="Chen M.H."/>
            <person name="Lv Y.Y."/>
            <person name="Qiu L.H."/>
        </authorList>
    </citation>
    <scope>NUCLEOTIDE SEQUENCE [LARGE SCALE GENOMIC DNA]</scope>
    <source>
        <strain evidence="4 5">DHOF10</strain>
    </source>
</reference>
<dbReference type="GO" id="GO:0000976">
    <property type="term" value="F:transcription cis-regulatory region binding"/>
    <property type="evidence" value="ECO:0007669"/>
    <property type="project" value="TreeGrafter"/>
</dbReference>
<dbReference type="Gene3D" id="1.10.357.10">
    <property type="entry name" value="Tetracycline Repressor, domain 2"/>
    <property type="match status" value="1"/>
</dbReference>
<name>A0A4V1NUX7_9BACT</name>
<dbReference type="Pfam" id="PF00440">
    <property type="entry name" value="TetR_N"/>
    <property type="match status" value="1"/>
</dbReference>
<protein>
    <submittedName>
        <fullName evidence="4">TetR/AcrR family transcriptional regulator</fullName>
    </submittedName>
</protein>
<evidence type="ECO:0000313" key="4">
    <source>
        <dbReference type="EMBL" id="RXS93794.1"/>
    </source>
</evidence>
<evidence type="ECO:0000313" key="5">
    <source>
        <dbReference type="Proteomes" id="UP000290253"/>
    </source>
</evidence>
<dbReference type="AlphaFoldDB" id="A0A4V1NUX7"/>
<gene>
    <name evidence="4" type="ORF">ESZ00_17270</name>
</gene>
<proteinExistence type="predicted"/>
<dbReference type="PROSITE" id="PS50977">
    <property type="entry name" value="HTH_TETR_2"/>
    <property type="match status" value="1"/>
</dbReference>
<comment type="caution">
    <text evidence="4">The sequence shown here is derived from an EMBL/GenBank/DDBJ whole genome shotgun (WGS) entry which is preliminary data.</text>
</comment>
<dbReference type="OrthoDB" id="1679733at2"/>
<dbReference type="RefSeq" id="WP_129209619.1">
    <property type="nucleotide sequence ID" value="NZ_BMGU01000002.1"/>
</dbReference>
<accession>A0A4V1NUX7</accession>
<dbReference type="PANTHER" id="PTHR30055">
    <property type="entry name" value="HTH-TYPE TRANSCRIPTIONAL REGULATOR RUTR"/>
    <property type="match status" value="1"/>
</dbReference>
<dbReference type="EMBL" id="SDMK01000004">
    <property type="protein sequence ID" value="RXS93794.1"/>
    <property type="molecule type" value="Genomic_DNA"/>
</dbReference>
<keyword evidence="1 2" id="KW-0238">DNA-binding</keyword>
<dbReference type="InterPro" id="IPR001647">
    <property type="entry name" value="HTH_TetR"/>
</dbReference>
<dbReference type="SUPFAM" id="SSF46689">
    <property type="entry name" value="Homeodomain-like"/>
    <property type="match status" value="1"/>
</dbReference>